<evidence type="ECO:0000313" key="1">
    <source>
        <dbReference type="EMBL" id="OLY78020.1"/>
    </source>
</evidence>
<keyword evidence="2" id="KW-1185">Reference proteome</keyword>
<accession>A0A1R0GMB3</accession>
<reference evidence="1 2" key="1">
    <citation type="journal article" date="2016" name="Mol. Biol. Evol.">
        <title>Genome-Wide Survey of Gut Fungi (Harpellales) Reveals the First Horizontally Transferred Ubiquitin Gene from a Mosquito Host.</title>
        <authorList>
            <person name="Wang Y."/>
            <person name="White M.M."/>
            <person name="Kvist S."/>
            <person name="Moncalvo J.M."/>
        </authorList>
    </citation>
    <scope>NUCLEOTIDE SEQUENCE [LARGE SCALE GENOMIC DNA]</scope>
    <source>
        <strain evidence="1 2">ALG-7-W6</strain>
    </source>
</reference>
<evidence type="ECO:0000313" key="2">
    <source>
        <dbReference type="Proteomes" id="UP000187455"/>
    </source>
</evidence>
<dbReference type="EMBL" id="LSSL01007382">
    <property type="protein sequence ID" value="OLY78020.1"/>
    <property type="molecule type" value="Genomic_DNA"/>
</dbReference>
<name>A0A1R0GMB3_9FUNG</name>
<protein>
    <submittedName>
        <fullName evidence="1">Uncharacterized protein</fullName>
    </submittedName>
</protein>
<gene>
    <name evidence="1" type="ORF">AYI68_g7939</name>
</gene>
<dbReference type="AlphaFoldDB" id="A0A1R0GMB3"/>
<proteinExistence type="predicted"/>
<sequence length="152" mass="16712">MFGLKCGGISLYSAMSMVKRNYEFVESTEDGDSKASGLISIEALELSEDLDPSVNLEGEPVMEELVSSLLELSLNSYPSPPVRFLPIVTTEVAVKTLSVVSTGCNGSLLGEREEYTSDSMFEIASSLAAQQQFRSKYLYQSSYYRESDSDKI</sequence>
<dbReference type="Proteomes" id="UP000187455">
    <property type="component" value="Unassembled WGS sequence"/>
</dbReference>
<organism evidence="1 2">
    <name type="scientific">Smittium mucronatum</name>
    <dbReference type="NCBI Taxonomy" id="133383"/>
    <lineage>
        <taxon>Eukaryota</taxon>
        <taxon>Fungi</taxon>
        <taxon>Fungi incertae sedis</taxon>
        <taxon>Zoopagomycota</taxon>
        <taxon>Kickxellomycotina</taxon>
        <taxon>Harpellomycetes</taxon>
        <taxon>Harpellales</taxon>
        <taxon>Legeriomycetaceae</taxon>
        <taxon>Smittium</taxon>
    </lineage>
</organism>
<comment type="caution">
    <text evidence="1">The sequence shown here is derived from an EMBL/GenBank/DDBJ whole genome shotgun (WGS) entry which is preliminary data.</text>
</comment>